<proteinExistence type="predicted"/>
<evidence type="ECO:0000313" key="1">
    <source>
        <dbReference type="EMBL" id="AJO23016.1"/>
    </source>
</evidence>
<evidence type="ECO:0000313" key="2">
    <source>
        <dbReference type="Proteomes" id="UP000032024"/>
    </source>
</evidence>
<name>A0AAN0T8G4_HEYCO</name>
<dbReference type="EMBL" id="CP010525">
    <property type="protein sequence ID" value="AJO23016.1"/>
    <property type="molecule type" value="Genomic_DNA"/>
</dbReference>
<protein>
    <submittedName>
        <fullName evidence="1">Uncharacterized protein</fullName>
    </submittedName>
</protein>
<sequence>MLENREAETFLQMFRSCRRFSTSMPLHRETYFVLPLDPRARGLLF</sequence>
<keyword evidence="2" id="KW-1185">Reference proteome</keyword>
<reference evidence="2" key="1">
    <citation type="submission" date="2015-01" db="EMBL/GenBank/DDBJ databases">
        <title>Comparative genome analysis of Bacillus coagulans HM-08, Clostridium butyricum HM-68, Bacillus subtilis HM-66 and Bacillus paralicheniformis BL-09.</title>
        <authorList>
            <person name="Zhang H."/>
        </authorList>
    </citation>
    <scope>NUCLEOTIDE SEQUENCE [LARGE SCALE GENOMIC DNA]</scope>
    <source>
        <strain evidence="2">HM-08</strain>
    </source>
</reference>
<organism evidence="1 2">
    <name type="scientific">Heyndrickxia coagulans</name>
    <name type="common">Weizmannia coagulans</name>
    <dbReference type="NCBI Taxonomy" id="1398"/>
    <lineage>
        <taxon>Bacteria</taxon>
        <taxon>Bacillati</taxon>
        <taxon>Bacillota</taxon>
        <taxon>Bacilli</taxon>
        <taxon>Bacillales</taxon>
        <taxon>Bacillaceae</taxon>
        <taxon>Heyndrickxia</taxon>
    </lineage>
</organism>
<accession>A0AAN0T8G4</accession>
<dbReference type="Proteomes" id="UP000032024">
    <property type="component" value="Chromosome"/>
</dbReference>
<gene>
    <name evidence="1" type="ORF">SB48_HM08orf03504</name>
</gene>
<dbReference type="AlphaFoldDB" id="A0AAN0T8G4"/>